<dbReference type="PANTHER" id="PTHR18359">
    <property type="entry name" value="WD-REPEAT PROTEIN-RELATED"/>
    <property type="match status" value="1"/>
</dbReference>
<evidence type="ECO:0000313" key="8">
    <source>
        <dbReference type="EMBL" id="SOQ59118.1"/>
    </source>
</evidence>
<evidence type="ECO:0000256" key="6">
    <source>
        <dbReference type="ARBA" id="ARBA00025767"/>
    </source>
</evidence>
<dbReference type="PROSITE" id="PS50082">
    <property type="entry name" value="WD_REPEATS_2"/>
    <property type="match status" value="1"/>
</dbReference>
<dbReference type="InterPro" id="IPR015943">
    <property type="entry name" value="WD40/YVTN_repeat-like_dom_sf"/>
</dbReference>
<sequence length="439" mass="48999">MKRKSSEIQDAEDRVSQLLFNKTKKFVENLHTTTEEKDVSLDLKPAWVDEDDENFGANIIPNIKSTGLYTEKLKQKYETLMGTPNWASLNNKPKADEEDDEILRTVGHLHKKKATHLPKDFLEIKKFPLINAATKNEGPIISCVEFHPKVSAALVAGHSGAVSLFSIGADVNNKLHSFSLKKWRISAAQFSPDGSEAFIASKNNHTYCVYNLVKAEPKLVQLPRAVKKPVIFKLSSDGKYLATSDGFEEVYLICAASKELLKSLKHNSNIASIAFSHDCTELYCYGVEGQITIWDLSTHRPLKKFYDHGCVTASCLTLSKCGKLLATGSGEGIVNIYQTENLNIPEPIPSKVISNLTTKITNLNFNSTTEILSASSAYYPNAVKLVHIPSYHVFVNFPCPKLNHYQIDTINFSPNSGYMALGNNKGSAFLYRLKYYKNY</sequence>
<dbReference type="InterPro" id="IPR001680">
    <property type="entry name" value="WD40_rpt"/>
</dbReference>
<comment type="similarity">
    <text evidence="6">Belongs to the WD repeat UTP18 family.</text>
</comment>
<evidence type="ECO:0000256" key="4">
    <source>
        <dbReference type="ARBA" id="ARBA00022737"/>
    </source>
</evidence>
<evidence type="ECO:0000256" key="1">
    <source>
        <dbReference type="ARBA" id="ARBA00004604"/>
    </source>
</evidence>
<proteinExistence type="inferred from homology"/>
<dbReference type="Pfam" id="PF00400">
    <property type="entry name" value="WD40"/>
    <property type="match status" value="2"/>
</dbReference>
<reference evidence="8" key="1">
    <citation type="submission" date="2016-07" db="EMBL/GenBank/DDBJ databases">
        <authorList>
            <person name="Bretaudeau A."/>
        </authorList>
    </citation>
    <scope>NUCLEOTIDE SEQUENCE</scope>
    <source>
        <strain evidence="8">Rice</strain>
        <tissue evidence="8">Whole body</tissue>
    </source>
</reference>
<dbReference type="SUPFAM" id="SSF50978">
    <property type="entry name" value="WD40 repeat-like"/>
    <property type="match status" value="1"/>
</dbReference>
<dbReference type="SMART" id="SM00320">
    <property type="entry name" value="WD40"/>
    <property type="match status" value="4"/>
</dbReference>
<keyword evidence="3 7" id="KW-0853">WD repeat</keyword>
<evidence type="ECO:0000256" key="7">
    <source>
        <dbReference type="PROSITE-ProRule" id="PRU00221"/>
    </source>
</evidence>
<evidence type="ECO:0000256" key="2">
    <source>
        <dbReference type="ARBA" id="ARBA00022552"/>
    </source>
</evidence>
<comment type="subcellular location">
    <subcellularLocation>
        <location evidence="1">Nucleus</location>
        <location evidence="1">Nucleolus</location>
    </subcellularLocation>
</comment>
<dbReference type="GO" id="GO:0032040">
    <property type="term" value="C:small-subunit processome"/>
    <property type="evidence" value="ECO:0007669"/>
    <property type="project" value="TreeGrafter"/>
</dbReference>
<dbReference type="InterPro" id="IPR036322">
    <property type="entry name" value="WD40_repeat_dom_sf"/>
</dbReference>
<dbReference type="PANTHER" id="PTHR18359:SF0">
    <property type="entry name" value="U3 SMALL NUCLEOLAR RNA-ASSOCIATED PROTEIN 18 HOMOLOG"/>
    <property type="match status" value="1"/>
</dbReference>
<keyword evidence="4" id="KW-0677">Repeat</keyword>
<evidence type="ECO:0000256" key="3">
    <source>
        <dbReference type="ARBA" id="ARBA00022574"/>
    </source>
</evidence>
<name>A0A2H1X1J5_SPOFR</name>
<dbReference type="AlphaFoldDB" id="A0A2H1X1J5"/>
<dbReference type="GO" id="GO:0034388">
    <property type="term" value="C:Pwp2p-containing subcomplex of 90S preribosome"/>
    <property type="evidence" value="ECO:0007669"/>
    <property type="project" value="TreeGrafter"/>
</dbReference>
<dbReference type="GO" id="GO:0006364">
    <property type="term" value="P:rRNA processing"/>
    <property type="evidence" value="ECO:0007669"/>
    <property type="project" value="UniProtKB-KW"/>
</dbReference>
<dbReference type="InterPro" id="IPR045161">
    <property type="entry name" value="Utp18"/>
</dbReference>
<evidence type="ECO:0000256" key="5">
    <source>
        <dbReference type="ARBA" id="ARBA00023242"/>
    </source>
</evidence>
<feature type="repeat" description="WD" evidence="7">
    <location>
        <begin position="263"/>
        <end position="304"/>
    </location>
</feature>
<keyword evidence="5" id="KW-0539">Nucleus</keyword>
<protein>
    <submittedName>
        <fullName evidence="8">SFRICE_035503</fullName>
    </submittedName>
</protein>
<organism evidence="8">
    <name type="scientific">Spodoptera frugiperda</name>
    <name type="common">Fall armyworm</name>
    <dbReference type="NCBI Taxonomy" id="7108"/>
    <lineage>
        <taxon>Eukaryota</taxon>
        <taxon>Metazoa</taxon>
        <taxon>Ecdysozoa</taxon>
        <taxon>Arthropoda</taxon>
        <taxon>Hexapoda</taxon>
        <taxon>Insecta</taxon>
        <taxon>Pterygota</taxon>
        <taxon>Neoptera</taxon>
        <taxon>Endopterygota</taxon>
        <taxon>Lepidoptera</taxon>
        <taxon>Glossata</taxon>
        <taxon>Ditrysia</taxon>
        <taxon>Noctuoidea</taxon>
        <taxon>Noctuidae</taxon>
        <taxon>Amphipyrinae</taxon>
        <taxon>Spodoptera</taxon>
    </lineage>
</organism>
<gene>
    <name evidence="8" type="ORF">SFRICE_035503</name>
</gene>
<keyword evidence="2" id="KW-0698">rRNA processing</keyword>
<accession>A0A2H1X1J5</accession>
<dbReference type="EMBL" id="ODYU01012679">
    <property type="protein sequence ID" value="SOQ59118.1"/>
    <property type="molecule type" value="Genomic_DNA"/>
</dbReference>
<dbReference type="Gene3D" id="2.130.10.10">
    <property type="entry name" value="YVTN repeat-like/Quinoprotein amine dehydrogenase"/>
    <property type="match status" value="1"/>
</dbReference>